<feature type="transmembrane region" description="Helical" evidence="1">
    <location>
        <begin position="12"/>
        <end position="33"/>
    </location>
</feature>
<keyword evidence="5" id="KW-1185">Reference proteome</keyword>
<evidence type="ECO:0000313" key="4">
    <source>
        <dbReference type="Proteomes" id="UP000095230"/>
    </source>
</evidence>
<reference evidence="2 5" key="2">
    <citation type="submission" date="2021-05" db="EMBL/GenBank/DDBJ databases">
        <title>Molecular characterization for Shewanella algae harboring chromosomal blaOXA-55-like strains isolated from clinical and environment sample.</title>
        <authorList>
            <person name="Ohama Y."/>
            <person name="Aoki K."/>
            <person name="Harada S."/>
            <person name="Moriya K."/>
            <person name="Ishii Y."/>
            <person name="Tateda K."/>
        </authorList>
    </citation>
    <scope>NUCLEOTIDE SEQUENCE [LARGE SCALE GENOMIC DNA]</scope>
    <source>
        <strain evidence="2 5">MBTL60-118</strain>
    </source>
</reference>
<dbReference type="EMBL" id="MCBT01000043">
    <property type="protein sequence ID" value="OEG73376.1"/>
    <property type="molecule type" value="Genomic_DNA"/>
</dbReference>
<evidence type="ECO:0000313" key="2">
    <source>
        <dbReference type="EMBL" id="GIU45072.1"/>
    </source>
</evidence>
<dbReference type="Proteomes" id="UP000095230">
    <property type="component" value="Unassembled WGS sequence"/>
</dbReference>
<dbReference type="STRING" id="23.BEL05_14010"/>
<evidence type="ECO:0000256" key="1">
    <source>
        <dbReference type="SAM" id="Phobius"/>
    </source>
</evidence>
<keyword evidence="1" id="KW-1133">Transmembrane helix</keyword>
<keyword evidence="1" id="KW-0812">Transmembrane</keyword>
<accession>A0A1E5IS77</accession>
<evidence type="ECO:0000313" key="5">
    <source>
        <dbReference type="Proteomes" id="UP000773469"/>
    </source>
</evidence>
<dbReference type="OrthoDB" id="6265335at2"/>
<dbReference type="RefSeq" id="WP_069671534.1">
    <property type="nucleotide sequence ID" value="NZ_BPEU01000030.1"/>
</dbReference>
<gene>
    <name evidence="2" type="primary">mshF</name>
    <name evidence="3" type="ORF">BEL05_14010</name>
    <name evidence="2" type="ORF">TUM3794_34520</name>
</gene>
<name>A0A1E5IS77_SHECO</name>
<sequence>MERQQQADSELMHVYGKIIAIVLMLLILAILGFKFFASVEKVSANGLKVEHSRLLNVLAMVRSQWLTQGRPPQLRLDWSTSLLSDNDHQGVISMSQEGWPIVVGADIVGCKELWWQLLGSRVEAAQITTEISRERNVCSYIAKNGDRLSYQLTSGRVIFLTKE</sequence>
<dbReference type="AlphaFoldDB" id="A0A1E5IS77"/>
<evidence type="ECO:0000313" key="3">
    <source>
        <dbReference type="EMBL" id="OEG73376.1"/>
    </source>
</evidence>
<dbReference type="Proteomes" id="UP000773469">
    <property type="component" value="Unassembled WGS sequence"/>
</dbReference>
<proteinExistence type="predicted"/>
<dbReference type="EMBL" id="BPEU01000030">
    <property type="protein sequence ID" value="GIU45072.1"/>
    <property type="molecule type" value="Genomic_DNA"/>
</dbReference>
<comment type="caution">
    <text evidence="3">The sequence shown here is derived from an EMBL/GenBank/DDBJ whole genome shotgun (WGS) entry which is preliminary data.</text>
</comment>
<keyword evidence="1" id="KW-0472">Membrane</keyword>
<protein>
    <submittedName>
        <fullName evidence="2">MSHA biogenesis protein MshF</fullName>
    </submittedName>
</protein>
<reference evidence="3 4" key="1">
    <citation type="submission" date="2016-07" db="EMBL/GenBank/DDBJ databases">
        <title>Whole-genome of two Shewanella species isolated from a digestive organ of sea cucumber Apostichopus japonicus Selenka 1867.</title>
        <authorList>
            <person name="Hong H.-H."/>
            <person name="Choi H."/>
            <person name="Cheon S."/>
            <person name="Oh J.-S."/>
            <person name="Lee H.-G."/>
            <person name="Park C."/>
        </authorList>
    </citation>
    <scope>NUCLEOTIDE SEQUENCE [LARGE SCALE GENOMIC DNA]</scope>
    <source>
        <strain evidence="3 4">CSB03KR</strain>
    </source>
</reference>
<organism evidence="3 4">
    <name type="scientific">Shewanella colwelliana</name>
    <name type="common">Alteromonas colwelliana</name>
    <dbReference type="NCBI Taxonomy" id="23"/>
    <lineage>
        <taxon>Bacteria</taxon>
        <taxon>Pseudomonadati</taxon>
        <taxon>Pseudomonadota</taxon>
        <taxon>Gammaproteobacteria</taxon>
        <taxon>Alteromonadales</taxon>
        <taxon>Shewanellaceae</taxon>
        <taxon>Shewanella</taxon>
    </lineage>
</organism>